<dbReference type="AlphaFoldDB" id="A0A1R3JHQ3"/>
<keyword evidence="3" id="KW-1185">Reference proteome</keyword>
<comment type="caution">
    <text evidence="2">The sequence shown here is derived from an EMBL/GenBank/DDBJ whole genome shotgun (WGS) entry which is preliminary data.</text>
</comment>
<evidence type="ECO:0000259" key="1">
    <source>
        <dbReference type="Pfam" id="PF14577"/>
    </source>
</evidence>
<proteinExistence type="predicted"/>
<accession>A0A1R3JHQ3</accession>
<dbReference type="Pfam" id="PF14577">
    <property type="entry name" value="SEO_C"/>
    <property type="match status" value="1"/>
</dbReference>
<evidence type="ECO:0000313" key="2">
    <source>
        <dbReference type="EMBL" id="OMO94389.1"/>
    </source>
</evidence>
<evidence type="ECO:0000313" key="3">
    <source>
        <dbReference type="Proteomes" id="UP000187203"/>
    </source>
</evidence>
<feature type="domain" description="Sieve element occlusion C-terminal" evidence="1">
    <location>
        <begin position="113"/>
        <end position="163"/>
    </location>
</feature>
<reference evidence="3" key="1">
    <citation type="submission" date="2013-09" db="EMBL/GenBank/DDBJ databases">
        <title>Corchorus olitorius genome sequencing.</title>
        <authorList>
            <person name="Alam M."/>
            <person name="Haque M.S."/>
            <person name="Islam M.S."/>
            <person name="Emdad E.M."/>
            <person name="Islam M.M."/>
            <person name="Ahmed B."/>
            <person name="Halim A."/>
            <person name="Hossen Q.M.M."/>
            <person name="Hossain M.Z."/>
            <person name="Ahmed R."/>
            <person name="Khan M.M."/>
            <person name="Islam R."/>
            <person name="Rashid M.M."/>
            <person name="Khan S.A."/>
            <person name="Rahman M.S."/>
            <person name="Alam M."/>
            <person name="Yahiya A.S."/>
            <person name="Khan M.S."/>
            <person name="Azam M.S."/>
            <person name="Haque T."/>
            <person name="Lashkar M.Z.H."/>
            <person name="Akhand A.I."/>
            <person name="Morshed G."/>
            <person name="Roy S."/>
            <person name="Uddin K.S."/>
            <person name="Rabeya T."/>
            <person name="Hossain A.S."/>
            <person name="Chowdhury A."/>
            <person name="Snigdha A.R."/>
            <person name="Mortoza M.S."/>
            <person name="Matin S.A."/>
            <person name="Hoque S.M.E."/>
            <person name="Islam M.K."/>
            <person name="Roy D.K."/>
            <person name="Haider R."/>
            <person name="Moosa M.M."/>
            <person name="Elias S.M."/>
            <person name="Hasan A.M."/>
            <person name="Jahan S."/>
            <person name="Shafiuddin M."/>
            <person name="Mahmood N."/>
            <person name="Shommy N.S."/>
        </authorList>
    </citation>
    <scope>NUCLEOTIDE SEQUENCE [LARGE SCALE GENOMIC DNA]</scope>
    <source>
        <strain evidence="3">cv. O-4</strain>
    </source>
</reference>
<protein>
    <recommendedName>
        <fullName evidence="1">Sieve element occlusion C-terminal domain-containing protein</fullName>
    </recommendedName>
</protein>
<dbReference type="InterPro" id="IPR027944">
    <property type="entry name" value="SEO_C"/>
</dbReference>
<gene>
    <name evidence="2" type="ORF">COLO4_16359</name>
</gene>
<dbReference type="Proteomes" id="UP000187203">
    <property type="component" value="Unassembled WGS sequence"/>
</dbReference>
<sequence length="319" mass="36792">MKKPELHLEFAHPLRQIPVWLPVDLFSGFRFLVELKLEKDIVFDVTQQPLSCLKVLHVDVRVRRPKVTFLNRLFRRCPVLQNLSIYGVLPFWVDNNVDYKREVIESRGSSDNTLWVEEMREKGLLPTIHIYFLKHLAPHHCNGLVLHGFSDRIPERVSCFDCRYLSVNANKLQELIALNTNYMHRMEGQIEMKHVALLLPQNSSARNLSLLAAPPSRIVPPCRPLSSAVPETSSTSNALENFQIRPLQPPNSESKFVFHKESFQLPRTKLNQPIEMLPDLEDPPWDGCDFRDKDRAPCYAVSGDSPIFSRIFSLFPANM</sequence>
<name>A0A1R3JHQ3_9ROSI</name>
<organism evidence="2 3">
    <name type="scientific">Corchorus olitorius</name>
    <dbReference type="NCBI Taxonomy" id="93759"/>
    <lineage>
        <taxon>Eukaryota</taxon>
        <taxon>Viridiplantae</taxon>
        <taxon>Streptophyta</taxon>
        <taxon>Embryophyta</taxon>
        <taxon>Tracheophyta</taxon>
        <taxon>Spermatophyta</taxon>
        <taxon>Magnoliopsida</taxon>
        <taxon>eudicotyledons</taxon>
        <taxon>Gunneridae</taxon>
        <taxon>Pentapetalae</taxon>
        <taxon>rosids</taxon>
        <taxon>malvids</taxon>
        <taxon>Malvales</taxon>
        <taxon>Malvaceae</taxon>
        <taxon>Grewioideae</taxon>
        <taxon>Apeibeae</taxon>
        <taxon>Corchorus</taxon>
    </lineage>
</organism>
<dbReference type="EMBL" id="AWUE01016064">
    <property type="protein sequence ID" value="OMO94389.1"/>
    <property type="molecule type" value="Genomic_DNA"/>
</dbReference>